<evidence type="ECO:0000256" key="2">
    <source>
        <dbReference type="SAM" id="Phobius"/>
    </source>
</evidence>
<keyword evidence="5" id="KW-1185">Reference proteome</keyword>
<comment type="similarity">
    <text evidence="1">Belongs to the LytR/CpsA/Psr (LCP) family.</text>
</comment>
<reference evidence="4" key="1">
    <citation type="submission" date="2020-12" db="EMBL/GenBank/DDBJ databases">
        <title>Clostridium thailandense sp. nov., a novel acetogenic bacterium isolated from peat land soil in Thailand.</title>
        <authorList>
            <person name="Chaikitkaew S."/>
            <person name="Birkeland N.K."/>
        </authorList>
    </citation>
    <scope>NUCLEOTIDE SEQUENCE</scope>
    <source>
        <strain evidence="4">DSM 17425</strain>
    </source>
</reference>
<dbReference type="NCBIfam" id="TIGR00350">
    <property type="entry name" value="lytR_cpsA_psr"/>
    <property type="match status" value="1"/>
</dbReference>
<comment type="caution">
    <text evidence="4">The sequence shown here is derived from an EMBL/GenBank/DDBJ whole genome shotgun (WGS) entry which is preliminary data.</text>
</comment>
<dbReference type="InterPro" id="IPR004474">
    <property type="entry name" value="LytR_CpsA_psr"/>
</dbReference>
<dbReference type="AlphaFoldDB" id="A0A934HRU6"/>
<dbReference type="PANTHER" id="PTHR33392">
    <property type="entry name" value="POLYISOPRENYL-TEICHOIC ACID--PEPTIDOGLYCAN TEICHOIC ACID TRANSFERASE TAGU"/>
    <property type="match status" value="1"/>
</dbReference>
<evidence type="ECO:0000256" key="1">
    <source>
        <dbReference type="ARBA" id="ARBA00006068"/>
    </source>
</evidence>
<organism evidence="4 5">
    <name type="scientific">Clostridium aciditolerans</name>
    <dbReference type="NCBI Taxonomy" id="339861"/>
    <lineage>
        <taxon>Bacteria</taxon>
        <taxon>Bacillati</taxon>
        <taxon>Bacillota</taxon>
        <taxon>Clostridia</taxon>
        <taxon>Eubacteriales</taxon>
        <taxon>Clostridiaceae</taxon>
        <taxon>Clostridium</taxon>
    </lineage>
</organism>
<evidence type="ECO:0000313" key="5">
    <source>
        <dbReference type="Proteomes" id="UP000622687"/>
    </source>
</evidence>
<evidence type="ECO:0000259" key="3">
    <source>
        <dbReference type="Pfam" id="PF03816"/>
    </source>
</evidence>
<feature type="domain" description="Cell envelope-related transcriptional attenuator" evidence="3">
    <location>
        <begin position="98"/>
        <end position="255"/>
    </location>
</feature>
<dbReference type="RefSeq" id="WP_211141632.1">
    <property type="nucleotide sequence ID" value="NZ_JAEEGB010000005.1"/>
</dbReference>
<evidence type="ECO:0000313" key="4">
    <source>
        <dbReference type="EMBL" id="MBI6872148.1"/>
    </source>
</evidence>
<dbReference type="Pfam" id="PF03816">
    <property type="entry name" value="LytR_cpsA_psr"/>
    <property type="match status" value="1"/>
</dbReference>
<sequence length="349" mass="39656">MGRNEKGRGIIKKILLCILVIIFISGISFIYYINKQLNNVTITPLPKTDTELGIKPKLSENRAIENETIQGEVKQEDNILNIALFGIDSRNSKVDIPHSDCIIVATVDNKHNKIKLSSVMRDTYVEVKDHGKTKITEAYFYGGPKLAVRTLNENFNLDIKDYVTVDFAGLAKIVDSLGGITINIKEYEIKEINKWIAELAELQHVKYTPIYRPGDQKLNGIQAVAYCRIRKVGDGDFERTSRQRVVLSEILNKLKNVDITKYPYLAAEILPYVETSISKSNIITLGGKIMMSGISNLDQQRFPVDGYCKGEIINRIWYLVPEPDIDTLSEQIHRYIYDDIKPVSKEPLF</sequence>
<feature type="transmembrane region" description="Helical" evidence="2">
    <location>
        <begin position="14"/>
        <end position="33"/>
    </location>
</feature>
<accession>A0A934HRU6</accession>
<keyword evidence="2" id="KW-0472">Membrane</keyword>
<keyword evidence="2" id="KW-1133">Transmembrane helix</keyword>
<dbReference type="PANTHER" id="PTHR33392:SF6">
    <property type="entry name" value="POLYISOPRENYL-TEICHOIC ACID--PEPTIDOGLYCAN TEICHOIC ACID TRANSFERASE TAGU"/>
    <property type="match status" value="1"/>
</dbReference>
<dbReference type="Proteomes" id="UP000622687">
    <property type="component" value="Unassembled WGS sequence"/>
</dbReference>
<dbReference type="EMBL" id="JAEEGB010000005">
    <property type="protein sequence ID" value="MBI6872148.1"/>
    <property type="molecule type" value="Genomic_DNA"/>
</dbReference>
<dbReference type="InterPro" id="IPR050922">
    <property type="entry name" value="LytR/CpsA/Psr_CW_biosynth"/>
</dbReference>
<dbReference type="Gene3D" id="3.40.630.190">
    <property type="entry name" value="LCP protein"/>
    <property type="match status" value="1"/>
</dbReference>
<keyword evidence="2" id="KW-0812">Transmembrane</keyword>
<name>A0A934HRU6_9CLOT</name>
<proteinExistence type="inferred from homology"/>
<gene>
    <name evidence="4" type="ORF">I6U51_05425</name>
</gene>
<protein>
    <submittedName>
        <fullName evidence="4">LCP family protein</fullName>
    </submittedName>
</protein>